<dbReference type="PANTHER" id="PTHR32309">
    <property type="entry name" value="TYROSINE-PROTEIN KINASE"/>
    <property type="match status" value="1"/>
</dbReference>
<keyword evidence="1" id="KW-0812">Transmembrane</keyword>
<evidence type="ECO:0000256" key="1">
    <source>
        <dbReference type="SAM" id="Phobius"/>
    </source>
</evidence>
<evidence type="ECO:0008006" key="4">
    <source>
        <dbReference type="Google" id="ProtNLM"/>
    </source>
</evidence>
<protein>
    <recommendedName>
        <fullName evidence="4">Protein tyrosine kinase</fullName>
    </recommendedName>
</protein>
<name>A0ABV2WTC2_9NOCA</name>
<comment type="caution">
    <text evidence="2">The sequence shown here is derived from an EMBL/GenBank/DDBJ whole genome shotgun (WGS) entry which is preliminary data.</text>
</comment>
<dbReference type="Proteomes" id="UP001550628">
    <property type="component" value="Unassembled WGS sequence"/>
</dbReference>
<gene>
    <name evidence="2" type="ORF">ABZ510_19840</name>
</gene>
<feature type="transmembrane region" description="Helical" evidence="1">
    <location>
        <begin position="177"/>
        <end position="196"/>
    </location>
</feature>
<evidence type="ECO:0000313" key="3">
    <source>
        <dbReference type="Proteomes" id="UP001550628"/>
    </source>
</evidence>
<dbReference type="Gene3D" id="3.40.50.300">
    <property type="entry name" value="P-loop containing nucleotide triphosphate hydrolases"/>
    <property type="match status" value="1"/>
</dbReference>
<sequence>MMELPDYLRLLRRYWAVLLAGVALGVGLAAYQVESTPTTYTATSTLYVSMATGTSVADSYQGGLAAQQRVRSYLELVTSDHVVDRVIGQLGLNLDRDELRAAIAADTPPATSLLRVSVTDEDPETSRVLTDQVVAQFRALVDELETIEVTAAPAARVAVVDAAQAPVEASGPGGSRLYAVGALAGLLLGAGLAYLLDRLNTRVRDSAELAALGQPVLGTVAPGTDREPAELRALRARLPEAKPLIFTALDANPEPALVLGAASVLGATGAQVLVIDANTTGHGVSALLPESALQSPAPTGDWPVRDGKQARELVTAASGRTSAAIRGEIFDPPTVKLDLRGKPAAALDELPAPAPAVPTETGARAADGLAAVLREDVHLDEAFVAWPQRSVVVLALGSPDERTPDLLASARFETILGEVAKRFDRVIVDVAAADAPAVAAKAAGTVAVVRLGSGRRDRIESALTALTAAGATVSGVVAVAPRRTWWRRS</sequence>
<keyword evidence="3" id="KW-1185">Reference proteome</keyword>
<dbReference type="SUPFAM" id="SSF52540">
    <property type="entry name" value="P-loop containing nucleoside triphosphate hydrolases"/>
    <property type="match status" value="1"/>
</dbReference>
<proteinExistence type="predicted"/>
<dbReference type="InterPro" id="IPR027417">
    <property type="entry name" value="P-loop_NTPase"/>
</dbReference>
<dbReference type="EMBL" id="JBEYBF010000013">
    <property type="protein sequence ID" value="MEU1954102.1"/>
    <property type="molecule type" value="Genomic_DNA"/>
</dbReference>
<organism evidence="2 3">
    <name type="scientific">Nocardia rhamnosiphila</name>
    <dbReference type="NCBI Taxonomy" id="426716"/>
    <lineage>
        <taxon>Bacteria</taxon>
        <taxon>Bacillati</taxon>
        <taxon>Actinomycetota</taxon>
        <taxon>Actinomycetes</taxon>
        <taxon>Mycobacteriales</taxon>
        <taxon>Nocardiaceae</taxon>
        <taxon>Nocardia</taxon>
    </lineage>
</organism>
<keyword evidence="1" id="KW-1133">Transmembrane helix</keyword>
<dbReference type="InterPro" id="IPR050445">
    <property type="entry name" value="Bact_polysacc_biosynth/exp"/>
</dbReference>
<dbReference type="PANTHER" id="PTHR32309:SF31">
    <property type="entry name" value="CAPSULAR EXOPOLYSACCHARIDE FAMILY"/>
    <property type="match status" value="1"/>
</dbReference>
<reference evidence="2 3" key="1">
    <citation type="submission" date="2024-06" db="EMBL/GenBank/DDBJ databases">
        <title>The Natural Products Discovery Center: Release of the First 8490 Sequenced Strains for Exploring Actinobacteria Biosynthetic Diversity.</title>
        <authorList>
            <person name="Kalkreuter E."/>
            <person name="Kautsar S.A."/>
            <person name="Yang D."/>
            <person name="Bader C.D."/>
            <person name="Teijaro C.N."/>
            <person name="Fluegel L."/>
            <person name="Davis C.M."/>
            <person name="Simpson J.R."/>
            <person name="Lauterbach L."/>
            <person name="Steele A.D."/>
            <person name="Gui C."/>
            <person name="Meng S."/>
            <person name="Li G."/>
            <person name="Viehrig K."/>
            <person name="Ye F."/>
            <person name="Su P."/>
            <person name="Kiefer A.F."/>
            <person name="Nichols A."/>
            <person name="Cepeda A.J."/>
            <person name="Yan W."/>
            <person name="Fan B."/>
            <person name="Jiang Y."/>
            <person name="Adhikari A."/>
            <person name="Zheng C.-J."/>
            <person name="Schuster L."/>
            <person name="Cowan T.M."/>
            <person name="Smanski M.J."/>
            <person name="Chevrette M.G."/>
            <person name="De Carvalho L.P.S."/>
            <person name="Shen B."/>
        </authorList>
    </citation>
    <scope>NUCLEOTIDE SEQUENCE [LARGE SCALE GENOMIC DNA]</scope>
    <source>
        <strain evidence="2 3">NPDC019708</strain>
    </source>
</reference>
<dbReference type="RefSeq" id="WP_356954096.1">
    <property type="nucleotide sequence ID" value="NZ_JBEYBD010000001.1"/>
</dbReference>
<accession>A0ABV2WTC2</accession>
<keyword evidence="1" id="KW-0472">Membrane</keyword>
<evidence type="ECO:0000313" key="2">
    <source>
        <dbReference type="EMBL" id="MEU1954102.1"/>
    </source>
</evidence>